<gene>
    <name evidence="9" type="ORF">J2Z66_007382</name>
</gene>
<keyword evidence="6 7" id="KW-0472">Membrane</keyword>
<proteinExistence type="inferred from homology"/>
<dbReference type="SUPFAM" id="SSF161098">
    <property type="entry name" value="MetI-like"/>
    <property type="match status" value="1"/>
</dbReference>
<evidence type="ECO:0000313" key="10">
    <source>
        <dbReference type="Proteomes" id="UP001519287"/>
    </source>
</evidence>
<dbReference type="InterPro" id="IPR000515">
    <property type="entry name" value="MetI-like"/>
</dbReference>
<evidence type="ECO:0000256" key="6">
    <source>
        <dbReference type="ARBA" id="ARBA00023136"/>
    </source>
</evidence>
<dbReference type="PROSITE" id="PS50928">
    <property type="entry name" value="ABC_TM1"/>
    <property type="match status" value="1"/>
</dbReference>
<name>A0ABS4J902_9BACL</name>
<dbReference type="InterPro" id="IPR035906">
    <property type="entry name" value="MetI-like_sf"/>
</dbReference>
<evidence type="ECO:0000256" key="5">
    <source>
        <dbReference type="ARBA" id="ARBA00022989"/>
    </source>
</evidence>
<evidence type="ECO:0000313" key="9">
    <source>
        <dbReference type="EMBL" id="MBP1995740.1"/>
    </source>
</evidence>
<evidence type="ECO:0000256" key="2">
    <source>
        <dbReference type="ARBA" id="ARBA00022448"/>
    </source>
</evidence>
<feature type="transmembrane region" description="Helical" evidence="7">
    <location>
        <begin position="12"/>
        <end position="30"/>
    </location>
</feature>
<feature type="transmembrane region" description="Helical" evidence="7">
    <location>
        <begin position="172"/>
        <end position="193"/>
    </location>
</feature>
<dbReference type="Pfam" id="PF00528">
    <property type="entry name" value="BPD_transp_1"/>
    <property type="match status" value="1"/>
</dbReference>
<comment type="caution">
    <text evidence="9">The sequence shown here is derived from an EMBL/GenBank/DDBJ whole genome shotgun (WGS) entry which is preliminary data.</text>
</comment>
<evidence type="ECO:0000256" key="4">
    <source>
        <dbReference type="ARBA" id="ARBA00022692"/>
    </source>
</evidence>
<feature type="transmembrane region" description="Helical" evidence="7">
    <location>
        <begin position="205"/>
        <end position="229"/>
    </location>
</feature>
<accession>A0ABS4J902</accession>
<dbReference type="Proteomes" id="UP001519287">
    <property type="component" value="Unassembled WGS sequence"/>
</dbReference>
<dbReference type="PANTHER" id="PTHR43227:SF11">
    <property type="entry name" value="BLL4140 PROTEIN"/>
    <property type="match status" value="1"/>
</dbReference>
<feature type="transmembrane region" description="Helical" evidence="7">
    <location>
        <begin position="112"/>
        <end position="132"/>
    </location>
</feature>
<feature type="transmembrane region" description="Helical" evidence="7">
    <location>
        <begin position="80"/>
        <end position="100"/>
    </location>
</feature>
<dbReference type="Gene3D" id="1.10.3720.10">
    <property type="entry name" value="MetI-like"/>
    <property type="match status" value="1"/>
</dbReference>
<comment type="subcellular location">
    <subcellularLocation>
        <location evidence="1 7">Cell membrane</location>
        <topology evidence="1 7">Multi-pass membrane protein</topology>
    </subcellularLocation>
</comment>
<reference evidence="9 10" key="1">
    <citation type="submission" date="2021-03" db="EMBL/GenBank/DDBJ databases">
        <title>Genomic Encyclopedia of Type Strains, Phase IV (KMG-IV): sequencing the most valuable type-strain genomes for metagenomic binning, comparative biology and taxonomic classification.</title>
        <authorList>
            <person name="Goeker M."/>
        </authorList>
    </citation>
    <scope>NUCLEOTIDE SEQUENCE [LARGE SCALE GENOMIC DNA]</scope>
    <source>
        <strain evidence="9 10">DSM 26048</strain>
    </source>
</reference>
<dbReference type="PANTHER" id="PTHR43227">
    <property type="entry name" value="BLL4140 PROTEIN"/>
    <property type="match status" value="1"/>
</dbReference>
<evidence type="ECO:0000259" key="8">
    <source>
        <dbReference type="PROSITE" id="PS50928"/>
    </source>
</evidence>
<dbReference type="RefSeq" id="WP_245376093.1">
    <property type="nucleotide sequence ID" value="NZ_JAGGLB010000038.1"/>
</dbReference>
<keyword evidence="2 7" id="KW-0813">Transport</keyword>
<evidence type="ECO:0000256" key="1">
    <source>
        <dbReference type="ARBA" id="ARBA00004651"/>
    </source>
</evidence>
<dbReference type="CDD" id="cd06261">
    <property type="entry name" value="TM_PBP2"/>
    <property type="match status" value="1"/>
</dbReference>
<keyword evidence="4 7" id="KW-0812">Transmembrane</keyword>
<keyword evidence="10" id="KW-1185">Reference proteome</keyword>
<sequence length="299" mass="33920">MTLAKNLRKYRAVYLMFLPVGLYVLIFNYVPYYGLVIAFQKFSPFLGINKSPWVGMANFEFLFQSGDFFRLLKNTLLISLYRLVFGFPAPLIFALLLNEVKNMLFKRLAQTITYLPHFLSWIIFGALMISFLSPEGVINKLLAGWGYHPVEFLIGPEYFRTILVVTGTLKEFGWGAIIYLAALSGVDPTLYEAARVDGASRWRQLWHVTLPALVPVTILLFIMQLAYILDAGFEQVYVFMNPTQYAVGDIIDTYVYRIGLTGSNFSVAAAMGLFKGVVGLFLIVSTNKLVKRMGHQPLW</sequence>
<evidence type="ECO:0000256" key="7">
    <source>
        <dbReference type="RuleBase" id="RU363032"/>
    </source>
</evidence>
<feature type="domain" description="ABC transmembrane type-1" evidence="8">
    <location>
        <begin position="72"/>
        <end position="286"/>
    </location>
</feature>
<comment type="similarity">
    <text evidence="7">Belongs to the binding-protein-dependent transport system permease family.</text>
</comment>
<keyword evidence="3" id="KW-1003">Cell membrane</keyword>
<protein>
    <submittedName>
        <fullName evidence="9">Aldouronate transport system permease protein</fullName>
    </submittedName>
</protein>
<evidence type="ECO:0000256" key="3">
    <source>
        <dbReference type="ARBA" id="ARBA00022475"/>
    </source>
</evidence>
<organism evidence="9 10">
    <name type="scientific">Paenibacillus eucommiae</name>
    <dbReference type="NCBI Taxonomy" id="1355755"/>
    <lineage>
        <taxon>Bacteria</taxon>
        <taxon>Bacillati</taxon>
        <taxon>Bacillota</taxon>
        <taxon>Bacilli</taxon>
        <taxon>Bacillales</taxon>
        <taxon>Paenibacillaceae</taxon>
        <taxon>Paenibacillus</taxon>
    </lineage>
</organism>
<feature type="transmembrane region" description="Helical" evidence="7">
    <location>
        <begin position="265"/>
        <end position="284"/>
    </location>
</feature>
<dbReference type="InterPro" id="IPR050809">
    <property type="entry name" value="UgpAE/MalFG_permease"/>
</dbReference>
<dbReference type="EMBL" id="JAGGLB010000038">
    <property type="protein sequence ID" value="MBP1995740.1"/>
    <property type="molecule type" value="Genomic_DNA"/>
</dbReference>
<keyword evidence="5 7" id="KW-1133">Transmembrane helix</keyword>